<evidence type="ECO:0000256" key="1">
    <source>
        <dbReference type="ARBA" id="ARBA00004417"/>
    </source>
</evidence>
<protein>
    <submittedName>
        <fullName evidence="10">Amino acid ABC transporter ATP-binding protein</fullName>
    </submittedName>
</protein>
<gene>
    <name evidence="10" type="ORF">C1H69_18295</name>
</gene>
<dbReference type="PROSITE" id="PS00211">
    <property type="entry name" value="ABC_TRANSPORTER_1"/>
    <property type="match status" value="1"/>
</dbReference>
<dbReference type="SUPFAM" id="SSF52540">
    <property type="entry name" value="P-loop containing nucleoside triphosphate hydrolases"/>
    <property type="match status" value="1"/>
</dbReference>
<dbReference type="OrthoDB" id="9802264at2"/>
<dbReference type="EMBL" id="PNRF01000037">
    <property type="protein sequence ID" value="PMR73288.1"/>
    <property type="molecule type" value="Genomic_DNA"/>
</dbReference>
<keyword evidence="3" id="KW-0813">Transport</keyword>
<dbReference type="PROSITE" id="PS50893">
    <property type="entry name" value="ABC_TRANSPORTER_2"/>
    <property type="match status" value="1"/>
</dbReference>
<dbReference type="GO" id="GO:0015424">
    <property type="term" value="F:ABC-type amino acid transporter activity"/>
    <property type="evidence" value="ECO:0007669"/>
    <property type="project" value="InterPro"/>
</dbReference>
<dbReference type="GO" id="GO:0005524">
    <property type="term" value="F:ATP binding"/>
    <property type="evidence" value="ECO:0007669"/>
    <property type="project" value="UniProtKB-KW"/>
</dbReference>
<dbReference type="Proteomes" id="UP000235803">
    <property type="component" value="Unassembled WGS sequence"/>
</dbReference>
<keyword evidence="11" id="KW-1185">Reference proteome</keyword>
<dbReference type="CDD" id="cd03262">
    <property type="entry name" value="ABC_HisP_GlnQ"/>
    <property type="match status" value="1"/>
</dbReference>
<dbReference type="InterPro" id="IPR003439">
    <property type="entry name" value="ABC_transporter-like_ATP-bd"/>
</dbReference>
<evidence type="ECO:0000256" key="8">
    <source>
        <dbReference type="ARBA" id="ARBA00023136"/>
    </source>
</evidence>
<evidence type="ECO:0000256" key="3">
    <source>
        <dbReference type="ARBA" id="ARBA00022448"/>
    </source>
</evidence>
<dbReference type="Gene3D" id="3.40.50.300">
    <property type="entry name" value="P-loop containing nucleotide triphosphate hydrolases"/>
    <property type="match status" value="1"/>
</dbReference>
<comment type="caution">
    <text evidence="10">The sequence shown here is derived from an EMBL/GenBank/DDBJ whole genome shotgun (WGS) entry which is preliminary data.</text>
</comment>
<dbReference type="FunFam" id="3.40.50.300:FF:000020">
    <property type="entry name" value="Amino acid ABC transporter ATP-binding component"/>
    <property type="match status" value="1"/>
</dbReference>
<dbReference type="RefSeq" id="WP_102654809.1">
    <property type="nucleotide sequence ID" value="NZ_PNRF01000037.1"/>
</dbReference>
<sequence length="242" mass="26370">MTLVCVKDLHKSFGELEVLKGVDLDVASGEVVAIIGRSGSGKSTLLRCLNQLEQHDGGTIEIAGQHLDAGAMTPNDLSRNVGMVFQSFNLFPHKTVGDNVMLAPTVVRGVDKTVAERLAREVLDKVGMLEKFDAYPAQLSGGQQQRVAIARALAMNPKVLLCDEVTSALDPELVGEVLRVLEALAKEGMTLILVTHEMKFAHDVADRVVFMHQGRIHEQGPPRTLFEHPETSELKQFISAIL</sequence>
<evidence type="ECO:0000256" key="2">
    <source>
        <dbReference type="ARBA" id="ARBA00005417"/>
    </source>
</evidence>
<dbReference type="GO" id="GO:0016887">
    <property type="term" value="F:ATP hydrolysis activity"/>
    <property type="evidence" value="ECO:0007669"/>
    <property type="project" value="InterPro"/>
</dbReference>
<evidence type="ECO:0000313" key="10">
    <source>
        <dbReference type="EMBL" id="PMR73288.1"/>
    </source>
</evidence>
<organism evidence="10 11">
    <name type="scientific">Billgrantia endophytica</name>
    <dbReference type="NCBI Taxonomy" id="2033802"/>
    <lineage>
        <taxon>Bacteria</taxon>
        <taxon>Pseudomonadati</taxon>
        <taxon>Pseudomonadota</taxon>
        <taxon>Gammaproteobacteria</taxon>
        <taxon>Oceanospirillales</taxon>
        <taxon>Halomonadaceae</taxon>
        <taxon>Billgrantia</taxon>
    </lineage>
</organism>
<dbReference type="InterPro" id="IPR027417">
    <property type="entry name" value="P-loop_NTPase"/>
</dbReference>
<proteinExistence type="inferred from homology"/>
<dbReference type="SMART" id="SM00382">
    <property type="entry name" value="AAA"/>
    <property type="match status" value="1"/>
</dbReference>
<dbReference type="PANTHER" id="PTHR43166">
    <property type="entry name" value="AMINO ACID IMPORT ATP-BINDING PROTEIN"/>
    <property type="match status" value="1"/>
</dbReference>
<dbReference type="InterPro" id="IPR003593">
    <property type="entry name" value="AAA+_ATPase"/>
</dbReference>
<keyword evidence="8" id="KW-0472">Membrane</keyword>
<reference evidence="10 11" key="1">
    <citation type="submission" date="2018-01" db="EMBL/GenBank/DDBJ databases">
        <title>Halomonas endophytica sp. nov., isolated from storage liquid in the stems of Populus euphratica.</title>
        <authorList>
            <person name="Chen C."/>
        </authorList>
    </citation>
    <scope>NUCLEOTIDE SEQUENCE [LARGE SCALE GENOMIC DNA]</scope>
    <source>
        <strain evidence="10 11">MC28</strain>
    </source>
</reference>
<keyword evidence="6 10" id="KW-0067">ATP-binding</keyword>
<dbReference type="InterPro" id="IPR050086">
    <property type="entry name" value="MetN_ABC_transporter-like"/>
</dbReference>
<accession>A0A2N7TYM5</accession>
<comment type="similarity">
    <text evidence="2">Belongs to the ABC transporter superfamily.</text>
</comment>
<evidence type="ECO:0000313" key="11">
    <source>
        <dbReference type="Proteomes" id="UP000235803"/>
    </source>
</evidence>
<name>A0A2N7TYM5_9GAMM</name>
<keyword evidence="4" id="KW-1003">Cell membrane</keyword>
<dbReference type="InterPro" id="IPR017871">
    <property type="entry name" value="ABC_transporter-like_CS"/>
</dbReference>
<feature type="domain" description="ABC transporter" evidence="9">
    <location>
        <begin position="4"/>
        <end position="238"/>
    </location>
</feature>
<dbReference type="GO" id="GO:0005886">
    <property type="term" value="C:plasma membrane"/>
    <property type="evidence" value="ECO:0007669"/>
    <property type="project" value="UniProtKB-SubCell"/>
</dbReference>
<keyword evidence="5" id="KW-0547">Nucleotide-binding</keyword>
<dbReference type="AlphaFoldDB" id="A0A2N7TYM5"/>
<dbReference type="PIRSF" id="PIRSF039085">
    <property type="entry name" value="ABC_ATPase_HisP"/>
    <property type="match status" value="1"/>
</dbReference>
<evidence type="ECO:0000256" key="7">
    <source>
        <dbReference type="ARBA" id="ARBA00022970"/>
    </source>
</evidence>
<dbReference type="PANTHER" id="PTHR43166:SF9">
    <property type="entry name" value="GLUTAMATE_ASPARTATE IMPORT ATP-BINDING PROTEIN GLTL"/>
    <property type="match status" value="1"/>
</dbReference>
<evidence type="ECO:0000256" key="4">
    <source>
        <dbReference type="ARBA" id="ARBA00022475"/>
    </source>
</evidence>
<dbReference type="InterPro" id="IPR030679">
    <property type="entry name" value="ABC_ATPase_HisP-typ"/>
</dbReference>
<keyword evidence="7" id="KW-0029">Amino-acid transport</keyword>
<evidence type="ECO:0000256" key="6">
    <source>
        <dbReference type="ARBA" id="ARBA00022840"/>
    </source>
</evidence>
<comment type="subcellular location">
    <subcellularLocation>
        <location evidence="1">Cell inner membrane</location>
        <topology evidence="1">Peripheral membrane protein</topology>
    </subcellularLocation>
</comment>
<evidence type="ECO:0000256" key="5">
    <source>
        <dbReference type="ARBA" id="ARBA00022741"/>
    </source>
</evidence>
<dbReference type="Pfam" id="PF00005">
    <property type="entry name" value="ABC_tran"/>
    <property type="match status" value="1"/>
</dbReference>
<evidence type="ECO:0000259" key="9">
    <source>
        <dbReference type="PROSITE" id="PS50893"/>
    </source>
</evidence>